<dbReference type="SUPFAM" id="SSF47473">
    <property type="entry name" value="EF-hand"/>
    <property type="match status" value="1"/>
</dbReference>
<evidence type="ECO:0000259" key="20">
    <source>
        <dbReference type="PROSITE" id="PS50212"/>
    </source>
</evidence>
<keyword evidence="22" id="KW-1185">Reference proteome</keyword>
<evidence type="ECO:0000256" key="1">
    <source>
        <dbReference type="ARBA" id="ARBA00004202"/>
    </source>
</evidence>
<dbReference type="AlphaFoldDB" id="A0A9Y3RK33"/>
<dbReference type="InterPro" id="IPR046349">
    <property type="entry name" value="C1-like_sf"/>
</dbReference>
<feature type="domain" description="EF-hand" evidence="21">
    <location>
        <begin position="460"/>
        <end position="486"/>
    </location>
</feature>
<evidence type="ECO:0000256" key="3">
    <source>
        <dbReference type="ARBA" id="ARBA00009566"/>
    </source>
</evidence>
<dbReference type="GO" id="GO:0005085">
    <property type="term" value="F:guanyl-nucleotide exchange factor activity"/>
    <property type="evidence" value="ECO:0007669"/>
    <property type="project" value="UniProtKB-KW"/>
</dbReference>
<evidence type="ECO:0000256" key="9">
    <source>
        <dbReference type="ARBA" id="ARBA00022737"/>
    </source>
</evidence>
<keyword evidence="13" id="KW-0770">Synapse</keyword>
<dbReference type="GO" id="GO:0005886">
    <property type="term" value="C:plasma membrane"/>
    <property type="evidence" value="ECO:0007669"/>
    <property type="project" value="UniProtKB-SubCell"/>
</dbReference>
<feature type="domain" description="Ras-GEF" evidence="18">
    <location>
        <begin position="151"/>
        <end position="384"/>
    </location>
</feature>
<dbReference type="PANTHER" id="PTHR23113:SF16">
    <property type="entry name" value="RAS GUANYL-RELEASING PROTEIN 2"/>
    <property type="match status" value="1"/>
</dbReference>
<dbReference type="InterPro" id="IPR002219">
    <property type="entry name" value="PKC_DAG/PE"/>
</dbReference>
<dbReference type="GO" id="GO:0045202">
    <property type="term" value="C:synapse"/>
    <property type="evidence" value="ECO:0007669"/>
    <property type="project" value="UniProtKB-SubCell"/>
</dbReference>
<keyword evidence="4" id="KW-1003">Cell membrane</keyword>
<dbReference type="GO" id="GO:0007265">
    <property type="term" value="P:Ras protein signal transduction"/>
    <property type="evidence" value="ECO:0007669"/>
    <property type="project" value="TreeGrafter"/>
</dbReference>
<dbReference type="InterPro" id="IPR002048">
    <property type="entry name" value="EF_hand_dom"/>
</dbReference>
<keyword evidence="6" id="KW-0771">Synaptosome</keyword>
<dbReference type="InterPro" id="IPR008937">
    <property type="entry name" value="Ras-like_GEF"/>
</dbReference>
<dbReference type="RefSeq" id="XP_005741895.1">
    <property type="nucleotide sequence ID" value="XM_005741838.2"/>
</dbReference>
<evidence type="ECO:0000256" key="6">
    <source>
        <dbReference type="ARBA" id="ARBA00022599"/>
    </source>
</evidence>
<keyword evidence="8" id="KW-0479">Metal-binding</keyword>
<proteinExistence type="inferred from homology"/>
<dbReference type="PROSITE" id="PS50222">
    <property type="entry name" value="EF_HAND_2"/>
    <property type="match status" value="2"/>
</dbReference>
<dbReference type="Gene3D" id="3.30.60.20">
    <property type="match status" value="1"/>
</dbReference>
<dbReference type="FunFam" id="1.10.840.10:FF:000003">
    <property type="entry name" value="Ras guanyl-releasing protein 3 isoform 1"/>
    <property type="match status" value="1"/>
</dbReference>
<dbReference type="PROSITE" id="PS50212">
    <property type="entry name" value="RASGEF_NTER"/>
    <property type="match status" value="1"/>
</dbReference>
<dbReference type="Gene3D" id="1.20.870.10">
    <property type="entry name" value="Son of sevenless (SoS) protein Chain: S domain 1"/>
    <property type="match status" value="1"/>
</dbReference>
<dbReference type="PROSITE" id="PS50081">
    <property type="entry name" value="ZF_DAG_PE_2"/>
    <property type="match status" value="1"/>
</dbReference>
<evidence type="ECO:0000259" key="18">
    <source>
        <dbReference type="PROSITE" id="PS50009"/>
    </source>
</evidence>
<keyword evidence="5" id="KW-0963">Cytoplasm</keyword>
<keyword evidence="12" id="KW-0106">Calcium</keyword>
<evidence type="ECO:0000313" key="22">
    <source>
        <dbReference type="Proteomes" id="UP000695023"/>
    </source>
</evidence>
<evidence type="ECO:0000313" key="24">
    <source>
        <dbReference type="RefSeq" id="XP_005741896.1"/>
    </source>
</evidence>
<evidence type="ECO:0000256" key="17">
    <source>
        <dbReference type="SAM" id="MobiDB-lite"/>
    </source>
</evidence>
<dbReference type="PROSITE" id="PS00018">
    <property type="entry name" value="EF_HAND_1"/>
    <property type="match status" value="2"/>
</dbReference>
<dbReference type="InterPro" id="IPR001895">
    <property type="entry name" value="RASGEF_cat_dom"/>
</dbReference>
<protein>
    <submittedName>
        <fullName evidence="23 24">RAS guanyl-releasing protein 2 isoform X1</fullName>
    </submittedName>
</protein>
<gene>
    <name evidence="23 24" type="primary">rasgrp2</name>
</gene>
<dbReference type="GeneID" id="102206114"/>
<dbReference type="Pfam" id="PF00617">
    <property type="entry name" value="RasGEF"/>
    <property type="match status" value="1"/>
</dbReference>
<evidence type="ECO:0000256" key="7">
    <source>
        <dbReference type="ARBA" id="ARBA00022658"/>
    </source>
</evidence>
<comment type="similarity">
    <text evidence="3">Belongs to the RASGRP family.</text>
</comment>
<dbReference type="CDD" id="cd20808">
    <property type="entry name" value="C1_RASGRP"/>
    <property type="match status" value="1"/>
</dbReference>
<organism evidence="22 24">
    <name type="scientific">Pundamilia nyererei</name>
    <dbReference type="NCBI Taxonomy" id="303518"/>
    <lineage>
        <taxon>Eukaryota</taxon>
        <taxon>Metazoa</taxon>
        <taxon>Chordata</taxon>
        <taxon>Craniata</taxon>
        <taxon>Vertebrata</taxon>
        <taxon>Euteleostomi</taxon>
        <taxon>Actinopterygii</taxon>
        <taxon>Neopterygii</taxon>
        <taxon>Teleostei</taxon>
        <taxon>Neoteleostei</taxon>
        <taxon>Acanthomorphata</taxon>
        <taxon>Ovalentaria</taxon>
        <taxon>Cichlomorphae</taxon>
        <taxon>Cichliformes</taxon>
        <taxon>Cichlidae</taxon>
        <taxon>African cichlids</taxon>
        <taxon>Pseudocrenilabrinae</taxon>
        <taxon>Haplochromini</taxon>
        <taxon>Pundamilia</taxon>
    </lineage>
</organism>
<dbReference type="SMART" id="SM00147">
    <property type="entry name" value="RasGEF"/>
    <property type="match status" value="1"/>
</dbReference>
<evidence type="ECO:0000256" key="15">
    <source>
        <dbReference type="ARBA" id="ARBA00034102"/>
    </source>
</evidence>
<dbReference type="InterPro" id="IPR036964">
    <property type="entry name" value="RASGEF_cat_dom_sf"/>
</dbReference>
<dbReference type="CDD" id="cd00051">
    <property type="entry name" value="EFh"/>
    <property type="match status" value="1"/>
</dbReference>
<accession>A0A9Y3RK33</accession>
<evidence type="ECO:0000256" key="8">
    <source>
        <dbReference type="ARBA" id="ARBA00022723"/>
    </source>
</evidence>
<dbReference type="InterPro" id="IPR020454">
    <property type="entry name" value="DAG/PE-bd"/>
</dbReference>
<dbReference type="InterPro" id="IPR018247">
    <property type="entry name" value="EF_Hand_1_Ca_BS"/>
</dbReference>
<dbReference type="PANTHER" id="PTHR23113">
    <property type="entry name" value="GUANINE NUCLEOTIDE EXCHANGE FACTOR"/>
    <property type="match status" value="1"/>
</dbReference>
<evidence type="ECO:0000256" key="11">
    <source>
        <dbReference type="ARBA" id="ARBA00022833"/>
    </source>
</evidence>
<dbReference type="SMART" id="SM00054">
    <property type="entry name" value="EFh"/>
    <property type="match status" value="2"/>
</dbReference>
<dbReference type="Gene3D" id="1.10.840.10">
    <property type="entry name" value="Ras guanine-nucleotide exchange factors catalytic domain"/>
    <property type="match status" value="1"/>
</dbReference>
<evidence type="ECO:0000313" key="23">
    <source>
        <dbReference type="RefSeq" id="XP_005741895.1"/>
    </source>
</evidence>
<feature type="domain" description="Phorbol-ester/DAG-type" evidence="19">
    <location>
        <begin position="494"/>
        <end position="544"/>
    </location>
</feature>
<dbReference type="Pfam" id="PF00130">
    <property type="entry name" value="C1_1"/>
    <property type="match status" value="1"/>
</dbReference>
<dbReference type="GO" id="GO:0043005">
    <property type="term" value="C:neuron projection"/>
    <property type="evidence" value="ECO:0007669"/>
    <property type="project" value="UniProtKB-KW"/>
</dbReference>
<sequence length="598" mass="68155">MESILSEQSATVDELVEACIKAFDEKGTLKDASLVRMFLMMHPWYIPSTDLAKKLVLKSQEDGCTDERRTKICHLVKYWISEFPAEFNLNPELADQIKDYKDLLTTEGNERQSQLIDLDSVPSYKWKRQVTQRVPSVSKKRKMSLLFDHLDSCELAEHLTYLEYKSFCKILFQDYHSFVMHGCTVDNPILERFITLFNSVSQWIQLMVLSKPTAPQRAAVISHFIRVAQKLLQLQNFNTLMAVVGGLSNSSISRLKDTQAHISAETNKVFNNLIELVTSCGNYSQYRKRFSECSGFRFPILGVHLKDLIAVHVALPDWADKEKTRVNLAKTQQLYAILQELALIQATPPNVDANTDLLNLLTVSLDQYHTEEEIYQMSLQREPRKPVQNSSPAPAPDPKPSMIDEWAVSVKPSADPTIIKKHIEKMVESVFKNFDTDGDGNISRDEFEAIRNNFPYLSKFGELDKNQDGKISREEMIDYFMKASSLLNCKMGFIHTFTETTYVKPTFCEHCAGFIWGFYKQGYKCKACGVNCHKACRSRLAVECRKRTKSISHEAPPALQARSYSFPPPANTPPSLQNTVIAEEDIEAVEEGVFDVHL</sequence>
<dbReference type="Pfam" id="PF13202">
    <property type="entry name" value="EF-hand_5"/>
    <property type="match status" value="2"/>
</dbReference>
<evidence type="ECO:0000259" key="19">
    <source>
        <dbReference type="PROSITE" id="PS50081"/>
    </source>
</evidence>
<keyword evidence="7 16" id="KW-0344">Guanine-nucleotide releasing factor</keyword>
<keyword evidence="11" id="KW-0862">Zinc</keyword>
<dbReference type="Proteomes" id="UP000695023">
    <property type="component" value="Unplaced"/>
</dbReference>
<dbReference type="GO" id="GO:0005829">
    <property type="term" value="C:cytosol"/>
    <property type="evidence" value="ECO:0007669"/>
    <property type="project" value="UniProtKB-SubCell"/>
</dbReference>
<dbReference type="InterPro" id="IPR000651">
    <property type="entry name" value="Ras-like_Gua-exchang_fac_N"/>
</dbReference>
<dbReference type="CDD" id="cd00155">
    <property type="entry name" value="RasGEF"/>
    <property type="match status" value="1"/>
</dbReference>
<comment type="subcellular location">
    <subcellularLocation>
        <location evidence="1">Cell membrane</location>
        <topology evidence="1">Peripheral membrane protein</topology>
    </subcellularLocation>
    <subcellularLocation>
        <location evidence="2">Cytoplasm</location>
        <location evidence="2">Cytosol</location>
    </subcellularLocation>
    <subcellularLocation>
        <location evidence="15">Synapse</location>
        <location evidence="15">Synaptosome</location>
    </subcellularLocation>
</comment>
<evidence type="ECO:0000256" key="13">
    <source>
        <dbReference type="ARBA" id="ARBA00023018"/>
    </source>
</evidence>
<dbReference type="CDD" id="cd06224">
    <property type="entry name" value="REM"/>
    <property type="match status" value="1"/>
</dbReference>
<evidence type="ECO:0000256" key="5">
    <source>
        <dbReference type="ARBA" id="ARBA00022490"/>
    </source>
</evidence>
<dbReference type="RefSeq" id="XP_005741896.1">
    <property type="nucleotide sequence ID" value="XM_005741839.1"/>
</dbReference>
<evidence type="ECO:0000256" key="10">
    <source>
        <dbReference type="ARBA" id="ARBA00022771"/>
    </source>
</evidence>
<dbReference type="GO" id="GO:0005509">
    <property type="term" value="F:calcium ion binding"/>
    <property type="evidence" value="ECO:0007669"/>
    <property type="project" value="InterPro"/>
</dbReference>
<evidence type="ECO:0000256" key="2">
    <source>
        <dbReference type="ARBA" id="ARBA00004514"/>
    </source>
</evidence>
<keyword evidence="10" id="KW-0863">Zinc-finger</keyword>
<reference evidence="23 24" key="1">
    <citation type="submission" date="2025-04" db="UniProtKB">
        <authorList>
            <consortium name="RefSeq"/>
        </authorList>
    </citation>
    <scope>IDENTIFICATION</scope>
</reference>
<evidence type="ECO:0000256" key="14">
    <source>
        <dbReference type="ARBA" id="ARBA00023136"/>
    </source>
</evidence>
<dbReference type="Gene3D" id="1.10.238.10">
    <property type="entry name" value="EF-hand"/>
    <property type="match status" value="1"/>
</dbReference>
<dbReference type="InterPro" id="IPR011992">
    <property type="entry name" value="EF-hand-dom_pair"/>
</dbReference>
<dbReference type="PRINTS" id="PR00008">
    <property type="entry name" value="DAGPEDOMAIN"/>
</dbReference>
<keyword evidence="9" id="KW-0677">Repeat</keyword>
<dbReference type="PROSITE" id="PS00479">
    <property type="entry name" value="ZF_DAG_PE_1"/>
    <property type="match status" value="1"/>
</dbReference>
<evidence type="ECO:0000259" key="21">
    <source>
        <dbReference type="PROSITE" id="PS50222"/>
    </source>
</evidence>
<dbReference type="SUPFAM" id="SSF48366">
    <property type="entry name" value="Ras GEF"/>
    <property type="match status" value="1"/>
</dbReference>
<keyword evidence="14" id="KW-0472">Membrane</keyword>
<feature type="domain" description="EF-hand" evidence="21">
    <location>
        <begin position="422"/>
        <end position="457"/>
    </location>
</feature>
<feature type="region of interest" description="Disordered" evidence="17">
    <location>
        <begin position="379"/>
        <end position="401"/>
    </location>
</feature>
<feature type="domain" description="N-terminal Ras-GEF" evidence="20">
    <location>
        <begin position="3"/>
        <end position="123"/>
    </location>
</feature>
<evidence type="ECO:0000256" key="12">
    <source>
        <dbReference type="ARBA" id="ARBA00022837"/>
    </source>
</evidence>
<dbReference type="SMART" id="SM00109">
    <property type="entry name" value="C1"/>
    <property type="match status" value="1"/>
</dbReference>
<dbReference type="InterPro" id="IPR023578">
    <property type="entry name" value="Ras_GEF_dom_sf"/>
</dbReference>
<dbReference type="SUPFAM" id="SSF57889">
    <property type="entry name" value="Cysteine-rich domain"/>
    <property type="match status" value="1"/>
</dbReference>
<evidence type="ECO:0000256" key="4">
    <source>
        <dbReference type="ARBA" id="ARBA00022475"/>
    </source>
</evidence>
<name>A0A9Y3RK33_9CICH</name>
<evidence type="ECO:0000256" key="16">
    <source>
        <dbReference type="PROSITE-ProRule" id="PRU00168"/>
    </source>
</evidence>
<dbReference type="GO" id="GO:0008270">
    <property type="term" value="F:zinc ion binding"/>
    <property type="evidence" value="ECO:0007669"/>
    <property type="project" value="UniProtKB-KW"/>
</dbReference>
<dbReference type="SMART" id="SM00229">
    <property type="entry name" value="RasGEFN"/>
    <property type="match status" value="1"/>
</dbReference>
<dbReference type="PROSITE" id="PS50009">
    <property type="entry name" value="RASGEF_CAT"/>
    <property type="match status" value="1"/>
</dbReference>